<protein>
    <submittedName>
        <fullName evidence="2">Uncharacterized protein</fullName>
    </submittedName>
</protein>
<dbReference type="AlphaFoldDB" id="A0AAW5K2T9"/>
<dbReference type="Proteomes" id="UP001205919">
    <property type="component" value="Unassembled WGS sequence"/>
</dbReference>
<evidence type="ECO:0000313" key="3">
    <source>
        <dbReference type="Proteomes" id="UP001205919"/>
    </source>
</evidence>
<sequence>MKKIIALMTLTAAFAAVFCGAALAADWDAFVAQMESREKIKSEGPAFLERIALLAPEGSERELWELSCSAPSLQTRAAASTALVKKWFPEGDPANWQRVTGFFPPSSYVPKQIAAVNALFNAVTALSQMPDGKYAAAYLMRQFAQSSMGKLVFIGNMPAQFRKTLDSLIAETDMGGDWTSDKIEGPYPFVPVYNGVRTYDYAVSRGLQFLDGFGGIAASGPYAWDRARGTVYRIVDPSANTIWEKD</sequence>
<accession>A0AAW5K2T9</accession>
<evidence type="ECO:0000313" key="2">
    <source>
        <dbReference type="EMBL" id="MCQ4814752.1"/>
    </source>
</evidence>
<feature type="signal peptide" evidence="1">
    <location>
        <begin position="1"/>
        <end position="24"/>
    </location>
</feature>
<keyword evidence="3" id="KW-1185">Reference proteome</keyword>
<gene>
    <name evidence="2" type="ORF">NE630_09965</name>
</gene>
<organism evidence="2 3">
    <name type="scientific">Cloacibacillus evryensis</name>
    <dbReference type="NCBI Taxonomy" id="508460"/>
    <lineage>
        <taxon>Bacteria</taxon>
        <taxon>Thermotogati</taxon>
        <taxon>Synergistota</taxon>
        <taxon>Synergistia</taxon>
        <taxon>Synergistales</taxon>
        <taxon>Synergistaceae</taxon>
        <taxon>Cloacibacillus</taxon>
    </lineage>
</organism>
<feature type="chain" id="PRO_5043845919" evidence="1">
    <location>
        <begin position="25"/>
        <end position="246"/>
    </location>
</feature>
<name>A0AAW5K2T9_9BACT</name>
<comment type="caution">
    <text evidence="2">The sequence shown here is derived from an EMBL/GenBank/DDBJ whole genome shotgun (WGS) entry which is preliminary data.</text>
</comment>
<evidence type="ECO:0000256" key="1">
    <source>
        <dbReference type="SAM" id="SignalP"/>
    </source>
</evidence>
<proteinExistence type="predicted"/>
<dbReference type="EMBL" id="JANFYT010000020">
    <property type="protein sequence ID" value="MCQ4814752.1"/>
    <property type="molecule type" value="Genomic_DNA"/>
</dbReference>
<dbReference type="RefSeq" id="WP_008713397.1">
    <property type="nucleotide sequence ID" value="NZ_CABKQM010000008.1"/>
</dbReference>
<reference evidence="2 3" key="1">
    <citation type="submission" date="2022-06" db="EMBL/GenBank/DDBJ databases">
        <title>Isolation of gut microbiota from human fecal samples.</title>
        <authorList>
            <person name="Pamer E.G."/>
            <person name="Barat B."/>
            <person name="Waligurski E."/>
            <person name="Medina S."/>
            <person name="Paddock L."/>
            <person name="Mostad J."/>
        </authorList>
    </citation>
    <scope>NUCLEOTIDE SEQUENCE [LARGE SCALE GENOMIC DNA]</scope>
    <source>
        <strain evidence="2 3">DFI.9.90</strain>
    </source>
</reference>
<keyword evidence="1" id="KW-0732">Signal</keyword>